<dbReference type="Proteomes" id="UP000822688">
    <property type="component" value="Chromosome 2"/>
</dbReference>
<protein>
    <submittedName>
        <fullName evidence="2">Uncharacterized protein</fullName>
    </submittedName>
</protein>
<reference evidence="2" key="1">
    <citation type="submission" date="2020-06" db="EMBL/GenBank/DDBJ databases">
        <title>WGS assembly of Ceratodon purpureus strain R40.</title>
        <authorList>
            <person name="Carey S.B."/>
            <person name="Jenkins J."/>
            <person name="Shu S."/>
            <person name="Lovell J.T."/>
            <person name="Sreedasyam A."/>
            <person name="Maumus F."/>
            <person name="Tiley G.P."/>
            <person name="Fernandez-Pozo N."/>
            <person name="Barry K."/>
            <person name="Chen C."/>
            <person name="Wang M."/>
            <person name="Lipzen A."/>
            <person name="Daum C."/>
            <person name="Saski C.A."/>
            <person name="Payton A.C."/>
            <person name="Mcbreen J.C."/>
            <person name="Conrad R.E."/>
            <person name="Kollar L.M."/>
            <person name="Olsson S."/>
            <person name="Huttunen S."/>
            <person name="Landis J.B."/>
            <person name="Wickett N.J."/>
            <person name="Johnson M.G."/>
            <person name="Rensing S.A."/>
            <person name="Grimwood J."/>
            <person name="Schmutz J."/>
            <person name="Mcdaniel S.F."/>
        </authorList>
    </citation>
    <scope>NUCLEOTIDE SEQUENCE</scope>
    <source>
        <strain evidence="2">R40</strain>
    </source>
</reference>
<sequence length="53" mass="6314">MLNWWIQQVRCQMTLCVLSRLLNYYPSRTKLQARTSPDKQRPDTQSCLIQSTL</sequence>
<name>A0A8T0ISU7_CERPU</name>
<proteinExistence type="predicted"/>
<evidence type="ECO:0000256" key="1">
    <source>
        <dbReference type="SAM" id="MobiDB-lite"/>
    </source>
</evidence>
<gene>
    <name evidence="2" type="ORF">KC19_2G043000</name>
</gene>
<dbReference type="EMBL" id="CM026422">
    <property type="protein sequence ID" value="KAG0585836.1"/>
    <property type="molecule type" value="Genomic_DNA"/>
</dbReference>
<evidence type="ECO:0000313" key="2">
    <source>
        <dbReference type="EMBL" id="KAG0585836.1"/>
    </source>
</evidence>
<accession>A0A8T0ISU7</accession>
<dbReference type="AlphaFoldDB" id="A0A8T0ISU7"/>
<feature type="compositionally biased region" description="Polar residues" evidence="1">
    <location>
        <begin position="43"/>
        <end position="53"/>
    </location>
</feature>
<evidence type="ECO:0000313" key="3">
    <source>
        <dbReference type="Proteomes" id="UP000822688"/>
    </source>
</evidence>
<comment type="caution">
    <text evidence="2">The sequence shown here is derived from an EMBL/GenBank/DDBJ whole genome shotgun (WGS) entry which is preliminary data.</text>
</comment>
<keyword evidence="3" id="KW-1185">Reference proteome</keyword>
<organism evidence="2 3">
    <name type="scientific">Ceratodon purpureus</name>
    <name type="common">Fire moss</name>
    <name type="synonym">Dicranum purpureum</name>
    <dbReference type="NCBI Taxonomy" id="3225"/>
    <lineage>
        <taxon>Eukaryota</taxon>
        <taxon>Viridiplantae</taxon>
        <taxon>Streptophyta</taxon>
        <taxon>Embryophyta</taxon>
        <taxon>Bryophyta</taxon>
        <taxon>Bryophytina</taxon>
        <taxon>Bryopsida</taxon>
        <taxon>Dicranidae</taxon>
        <taxon>Pseudoditrichales</taxon>
        <taxon>Ditrichaceae</taxon>
        <taxon>Ceratodon</taxon>
    </lineage>
</organism>
<feature type="region of interest" description="Disordered" evidence="1">
    <location>
        <begin position="32"/>
        <end position="53"/>
    </location>
</feature>